<accession>A0A660L162</accession>
<proteinExistence type="predicted"/>
<organism evidence="1 2">
    <name type="scientific">Solirubrobacter pauli</name>
    <dbReference type="NCBI Taxonomy" id="166793"/>
    <lineage>
        <taxon>Bacteria</taxon>
        <taxon>Bacillati</taxon>
        <taxon>Actinomycetota</taxon>
        <taxon>Thermoleophilia</taxon>
        <taxon>Solirubrobacterales</taxon>
        <taxon>Solirubrobacteraceae</taxon>
        <taxon>Solirubrobacter</taxon>
    </lineage>
</organism>
<gene>
    <name evidence="1" type="ORF">C8N24_4636</name>
</gene>
<evidence type="ECO:0000313" key="1">
    <source>
        <dbReference type="EMBL" id="RKQ86622.1"/>
    </source>
</evidence>
<reference evidence="1 2" key="1">
    <citation type="submission" date="2018-10" db="EMBL/GenBank/DDBJ databases">
        <title>Genomic Encyclopedia of Archaeal and Bacterial Type Strains, Phase II (KMG-II): from individual species to whole genera.</title>
        <authorList>
            <person name="Goeker M."/>
        </authorList>
    </citation>
    <scope>NUCLEOTIDE SEQUENCE [LARGE SCALE GENOMIC DNA]</scope>
    <source>
        <strain evidence="1 2">DSM 14954</strain>
    </source>
</reference>
<sequence length="139" mass="14622">MAVRILVAALALALAGFLVVQERGARAADRITGAALADPNPQRLAEATADLSTARRWNPETTPALDLAIAEARAGRYAQAGARIVAVTREEPENARAFQLLCSVAKRYDSDLAATACARGRVLAPPVGSLKRSSGRSTR</sequence>
<dbReference type="Proteomes" id="UP000278962">
    <property type="component" value="Unassembled WGS sequence"/>
</dbReference>
<dbReference type="RefSeq" id="WP_121254504.1">
    <property type="nucleotide sequence ID" value="NZ_RBIL01000002.1"/>
</dbReference>
<evidence type="ECO:0008006" key="3">
    <source>
        <dbReference type="Google" id="ProtNLM"/>
    </source>
</evidence>
<name>A0A660L162_9ACTN</name>
<keyword evidence="2" id="KW-1185">Reference proteome</keyword>
<dbReference type="AlphaFoldDB" id="A0A660L162"/>
<dbReference type="EMBL" id="RBIL01000002">
    <property type="protein sequence ID" value="RKQ86622.1"/>
    <property type="molecule type" value="Genomic_DNA"/>
</dbReference>
<comment type="caution">
    <text evidence="1">The sequence shown here is derived from an EMBL/GenBank/DDBJ whole genome shotgun (WGS) entry which is preliminary data.</text>
</comment>
<protein>
    <recommendedName>
        <fullName evidence="3">Tetratricopeptide repeat protein</fullName>
    </recommendedName>
</protein>
<evidence type="ECO:0000313" key="2">
    <source>
        <dbReference type="Proteomes" id="UP000278962"/>
    </source>
</evidence>